<keyword evidence="2" id="KW-0472">Membrane</keyword>
<comment type="similarity">
    <text evidence="1 2">Belongs to the outer membrane factor (OMF) (TC 1.B.17) family.</text>
</comment>
<organism evidence="3 4">
    <name type="scientific">Pseudaquabacterium rugosum</name>
    <dbReference type="NCBI Taxonomy" id="2984194"/>
    <lineage>
        <taxon>Bacteria</taxon>
        <taxon>Pseudomonadati</taxon>
        <taxon>Pseudomonadota</taxon>
        <taxon>Betaproteobacteria</taxon>
        <taxon>Burkholderiales</taxon>
        <taxon>Sphaerotilaceae</taxon>
        <taxon>Pseudaquabacterium</taxon>
    </lineage>
</organism>
<dbReference type="InterPro" id="IPR010131">
    <property type="entry name" value="MdtP/NodT-like"/>
</dbReference>
<dbReference type="EMBL" id="JBBUTF010000003">
    <property type="protein sequence ID" value="MEK8025034.1"/>
    <property type="molecule type" value="Genomic_DNA"/>
</dbReference>
<dbReference type="PANTHER" id="PTHR30203">
    <property type="entry name" value="OUTER MEMBRANE CATION EFFLUX PROTEIN"/>
    <property type="match status" value="1"/>
</dbReference>
<sequence length="541" mass="56332">MSDAQTAEPSTPFLDPAAARPWPALQPPCAARWPVALGIAGALLLSACASPGPGPVRTPAPPAGPAAVIASAVPAQWRALQTTAADAGATPVEAGLAVPAASAADTEAEADIAMDWPALVRDARLHAVLTRAMADSRDLRVSALTLAKARATLGVTEANAWPVISASTGLSSARTPAEANTSGQVSHARTFSAALGVSAWELDFFGRLASLRDSALQTWLASAQTQRTTRLTLVADLCTAWLNVGAAQQGRALAQRTLDSQQQTLARGRQRVVLGADSPLALVSTEVAVETARRDLAAWDTTLQQARNALDLLAGAPVPEALLPGTDGPQDAPLLLASLPADLPSSLLLRRPDVQAAEFQLRAAHADIAAARAALWPSISLTASAGTASRSLGELFRGGAWSFAPTVKLPIFDGGAARATLRAGELAAELQLASYEKTVQTAFREVADALAVRATLAPRLQAQQTLVTRYQRALELTRARVEAGADSPLLQLEAERSLQTAQQALVTLRQAELANRVTLFKVLGGGWAPRREVPLAALSAR</sequence>
<keyword evidence="2" id="KW-0449">Lipoprotein</keyword>
<dbReference type="PANTHER" id="PTHR30203:SF32">
    <property type="entry name" value="CATION EFFLUX SYSTEM PROTEIN CUSC"/>
    <property type="match status" value="1"/>
</dbReference>
<gene>
    <name evidence="3" type="ORF">AACH11_03550</name>
</gene>
<dbReference type="Gene3D" id="2.20.200.10">
    <property type="entry name" value="Outer membrane efflux proteins (OEP)"/>
    <property type="match status" value="1"/>
</dbReference>
<evidence type="ECO:0000256" key="1">
    <source>
        <dbReference type="ARBA" id="ARBA00007613"/>
    </source>
</evidence>
<name>A0ABU9B7B4_9BURK</name>
<dbReference type="Pfam" id="PF02321">
    <property type="entry name" value="OEP"/>
    <property type="match status" value="2"/>
</dbReference>
<keyword evidence="2" id="KW-0812">Transmembrane</keyword>
<proteinExistence type="inferred from homology"/>
<keyword evidence="2" id="KW-0564">Palmitate</keyword>
<comment type="subcellular location">
    <subcellularLocation>
        <location evidence="2">Cell membrane</location>
        <topology evidence="2">Lipid-anchor</topology>
    </subcellularLocation>
</comment>
<dbReference type="Gene3D" id="1.20.1600.10">
    <property type="entry name" value="Outer membrane efflux proteins (OEP)"/>
    <property type="match status" value="1"/>
</dbReference>
<keyword evidence="2" id="KW-1134">Transmembrane beta strand</keyword>
<evidence type="ECO:0000256" key="2">
    <source>
        <dbReference type="RuleBase" id="RU362097"/>
    </source>
</evidence>
<comment type="caution">
    <text evidence="3">The sequence shown here is derived from an EMBL/GenBank/DDBJ whole genome shotgun (WGS) entry which is preliminary data.</text>
</comment>
<dbReference type="RefSeq" id="WP_341372817.1">
    <property type="nucleotide sequence ID" value="NZ_JBBUTF010000003.1"/>
</dbReference>
<dbReference type="NCBIfam" id="TIGR01845">
    <property type="entry name" value="outer_NodT"/>
    <property type="match status" value="1"/>
</dbReference>
<dbReference type="SUPFAM" id="SSF56954">
    <property type="entry name" value="Outer membrane efflux proteins (OEP)"/>
    <property type="match status" value="1"/>
</dbReference>
<dbReference type="Proteomes" id="UP001368500">
    <property type="component" value="Unassembled WGS sequence"/>
</dbReference>
<dbReference type="InterPro" id="IPR003423">
    <property type="entry name" value="OMP_efflux"/>
</dbReference>
<protein>
    <submittedName>
        <fullName evidence="3">Efflux transporter outer membrane subunit</fullName>
    </submittedName>
</protein>
<accession>A0ABU9B7B4</accession>
<evidence type="ECO:0000313" key="4">
    <source>
        <dbReference type="Proteomes" id="UP001368500"/>
    </source>
</evidence>
<reference evidence="3 4" key="1">
    <citation type="submission" date="2024-04" db="EMBL/GenBank/DDBJ databases">
        <title>Novel species of the genus Ideonella isolated from streams.</title>
        <authorList>
            <person name="Lu H."/>
        </authorList>
    </citation>
    <scope>NUCLEOTIDE SEQUENCE [LARGE SCALE GENOMIC DNA]</scope>
    <source>
        <strain evidence="3 4">BYS139W</strain>
    </source>
</reference>
<evidence type="ECO:0000313" key="3">
    <source>
        <dbReference type="EMBL" id="MEK8025034.1"/>
    </source>
</evidence>
<keyword evidence="4" id="KW-1185">Reference proteome</keyword>